<protein>
    <submittedName>
        <fullName evidence="3">Prepilin-type N-terminal cleavage/methylation domain-containing protein</fullName>
    </submittedName>
</protein>
<name>A0A345JSN9_9GAMM</name>
<feature type="transmembrane region" description="Helical" evidence="1">
    <location>
        <begin position="6"/>
        <end position="27"/>
    </location>
</feature>
<dbReference type="InterPro" id="IPR012902">
    <property type="entry name" value="N_methyl_site"/>
</dbReference>
<keyword evidence="1" id="KW-0472">Membrane</keyword>
<dbReference type="RefSeq" id="WP_071629599.1">
    <property type="nucleotide sequence ID" value="NZ_CP022375.1"/>
</dbReference>
<evidence type="ECO:0000256" key="1">
    <source>
        <dbReference type="SAM" id="Phobius"/>
    </source>
</evidence>
<proteinExistence type="predicted"/>
<organism evidence="3 4">
    <name type="scientific">Francisella opportunistica</name>
    <dbReference type="NCBI Taxonomy" id="2016517"/>
    <lineage>
        <taxon>Bacteria</taxon>
        <taxon>Pseudomonadati</taxon>
        <taxon>Pseudomonadota</taxon>
        <taxon>Gammaproteobacteria</taxon>
        <taxon>Thiotrichales</taxon>
        <taxon>Francisellaceae</taxon>
        <taxon>Francisella</taxon>
    </lineage>
</organism>
<dbReference type="InterPro" id="IPR045584">
    <property type="entry name" value="Pilin-like"/>
</dbReference>
<sequence>MKGFSLVELMVVIAIMAILAAIAIPIYSNHRERAAIIESFNIIGNVKASIEDDINNSKDISQQTYNTPTGVSVINGSSSGATIEINLSQTSPQYFSNANDIIRLSGAVSGNTFQWTCSHNTNASTLTTNNVPATCQSIFSA</sequence>
<dbReference type="KEGG" id="foo:CGC45_06950"/>
<reference evidence="3 4" key="1">
    <citation type="submission" date="2017-07" db="EMBL/GenBank/DDBJ databases">
        <title>Complete genome sequences and comparative analysis of the novel pathogen Francisella opportunistica.</title>
        <authorList>
            <person name="Dietrich E.A."/>
            <person name="Kingry L.C."/>
            <person name="Petersen J.M."/>
        </authorList>
    </citation>
    <scope>NUCLEOTIDE SEQUENCE [LARGE SCALE GENOMIC DNA]</scope>
    <source>
        <strain evidence="3 4">14-2155</strain>
    </source>
</reference>
<dbReference type="Gene3D" id="3.30.700.10">
    <property type="entry name" value="Glycoprotein, Type 4 Pilin"/>
    <property type="match status" value="1"/>
</dbReference>
<feature type="domain" description="PilE-like C-terminal" evidence="2">
    <location>
        <begin position="31"/>
        <end position="140"/>
    </location>
</feature>
<dbReference type="Pfam" id="PF22436">
    <property type="entry name" value="PilE_C"/>
    <property type="match status" value="1"/>
</dbReference>
<dbReference type="InterPro" id="IPR055160">
    <property type="entry name" value="PilE-like_C"/>
</dbReference>
<gene>
    <name evidence="3" type="ORF">CGC43_06950</name>
</gene>
<evidence type="ECO:0000313" key="4">
    <source>
        <dbReference type="Proteomes" id="UP000253862"/>
    </source>
</evidence>
<keyword evidence="1" id="KW-1133">Transmembrane helix</keyword>
<dbReference type="SUPFAM" id="SSF54523">
    <property type="entry name" value="Pili subunits"/>
    <property type="match status" value="1"/>
</dbReference>
<keyword evidence="1" id="KW-0812">Transmembrane</keyword>
<keyword evidence="4" id="KW-1185">Reference proteome</keyword>
<dbReference type="EMBL" id="CP022375">
    <property type="protein sequence ID" value="AXH30335.1"/>
    <property type="molecule type" value="Genomic_DNA"/>
</dbReference>
<dbReference type="PROSITE" id="PS00409">
    <property type="entry name" value="PROKAR_NTER_METHYL"/>
    <property type="match status" value="1"/>
</dbReference>
<evidence type="ECO:0000313" key="3">
    <source>
        <dbReference type="EMBL" id="AXH30335.1"/>
    </source>
</evidence>
<dbReference type="Pfam" id="PF07963">
    <property type="entry name" value="N_methyl"/>
    <property type="match status" value="1"/>
</dbReference>
<dbReference type="Proteomes" id="UP000253862">
    <property type="component" value="Chromosome"/>
</dbReference>
<evidence type="ECO:0000259" key="2">
    <source>
        <dbReference type="Pfam" id="PF22436"/>
    </source>
</evidence>
<dbReference type="OrthoDB" id="5604844at2"/>
<accession>A0A345JSN9</accession>
<dbReference type="AlphaFoldDB" id="A0A345JSN9"/>
<dbReference type="NCBIfam" id="TIGR02532">
    <property type="entry name" value="IV_pilin_GFxxxE"/>
    <property type="match status" value="1"/>
</dbReference>